<reference evidence="1" key="1">
    <citation type="submission" date="2023-08" db="EMBL/GenBank/DDBJ databases">
        <title>The Comparative Genomic Analysis of Yersiniaceae from Polar Regions.</title>
        <authorList>
            <person name="Goncharov A."/>
            <person name="Aslanov B."/>
            <person name="Kolodzhieva V."/>
            <person name="Azarov D."/>
            <person name="Mochov A."/>
            <person name="Lebedeva E."/>
        </authorList>
    </citation>
    <scope>NUCLEOTIDE SEQUENCE</scope>
    <source>
        <strain evidence="1">Vf</strain>
    </source>
</reference>
<dbReference type="RefSeq" id="WP_202673302.1">
    <property type="nucleotide sequence ID" value="NZ_JAENMN010000038.1"/>
</dbReference>
<dbReference type="Proteomes" id="UP001224622">
    <property type="component" value="Unassembled WGS sequence"/>
</dbReference>
<evidence type="ECO:0000313" key="2">
    <source>
        <dbReference type="Proteomes" id="UP001224622"/>
    </source>
</evidence>
<sequence length="127" mass="15010">MITIDYLISRLSCFDNKILSKETIDLLSTSIKLIEVEYDKSIAINEFKIHRKYLDKAGVKYFGINELIDMLMKISDEKILIINCHNESHVLKIFMDLNHNVIGVVGFEKRKRTPEEIEREMHNLRRK</sequence>
<dbReference type="AlphaFoldDB" id="A0AAJ2DA19"/>
<comment type="caution">
    <text evidence="1">The sequence shown here is derived from an EMBL/GenBank/DDBJ whole genome shotgun (WGS) entry which is preliminary data.</text>
</comment>
<evidence type="ECO:0000313" key="1">
    <source>
        <dbReference type="EMBL" id="MDQ9126161.1"/>
    </source>
</evidence>
<dbReference type="EMBL" id="JAVIGA010000005">
    <property type="protein sequence ID" value="MDQ9126161.1"/>
    <property type="molecule type" value="Genomic_DNA"/>
</dbReference>
<gene>
    <name evidence="1" type="ORF">RDT67_06935</name>
</gene>
<proteinExistence type="predicted"/>
<accession>A0AAJ2DA19</accession>
<organism evidence="1 2">
    <name type="scientific">Serratia fonticola</name>
    <dbReference type="NCBI Taxonomy" id="47917"/>
    <lineage>
        <taxon>Bacteria</taxon>
        <taxon>Pseudomonadati</taxon>
        <taxon>Pseudomonadota</taxon>
        <taxon>Gammaproteobacteria</taxon>
        <taxon>Enterobacterales</taxon>
        <taxon>Yersiniaceae</taxon>
        <taxon>Serratia</taxon>
    </lineage>
</organism>
<protein>
    <submittedName>
        <fullName evidence="1">Uncharacterized protein</fullName>
    </submittedName>
</protein>
<name>A0AAJ2DA19_SERFO</name>